<dbReference type="Pfam" id="PF00455">
    <property type="entry name" value="DeoRC"/>
    <property type="match status" value="1"/>
</dbReference>
<dbReference type="PANTHER" id="PTHR30363">
    <property type="entry name" value="HTH-TYPE TRANSCRIPTIONAL REGULATOR SRLR-RELATED"/>
    <property type="match status" value="1"/>
</dbReference>
<dbReference type="PANTHER" id="PTHR30363:SF46">
    <property type="entry name" value="LYSR FAMILY TRANSCRIPTIONAL REGULATOR"/>
    <property type="match status" value="1"/>
</dbReference>
<evidence type="ECO:0000256" key="2">
    <source>
        <dbReference type="ARBA" id="ARBA00023163"/>
    </source>
</evidence>
<dbReference type="Pfam" id="PF08220">
    <property type="entry name" value="HTH_DeoR"/>
    <property type="match status" value="1"/>
</dbReference>
<dbReference type="InterPro" id="IPR014036">
    <property type="entry name" value="DeoR-like_C"/>
</dbReference>
<dbReference type="InterPro" id="IPR001034">
    <property type="entry name" value="DeoR_HTH"/>
</dbReference>
<dbReference type="RefSeq" id="WP_201312236.1">
    <property type="nucleotide sequence ID" value="NZ_BLYI01000069.1"/>
</dbReference>
<accession>A0A916Q920</accession>
<dbReference type="InterPro" id="IPR036390">
    <property type="entry name" value="WH_DNA-bd_sf"/>
</dbReference>
<comment type="caution">
    <text evidence="4">The sequence shown here is derived from an EMBL/GenBank/DDBJ whole genome shotgun (WGS) entry which is preliminary data.</text>
</comment>
<protein>
    <submittedName>
        <fullName evidence="4">DeoR family transcriptional regulator</fullName>
    </submittedName>
</protein>
<keyword evidence="5" id="KW-1185">Reference proteome</keyword>
<dbReference type="InterPro" id="IPR036388">
    <property type="entry name" value="WH-like_DNA-bd_sf"/>
</dbReference>
<dbReference type="SUPFAM" id="SSF46785">
    <property type="entry name" value="Winged helix' DNA-binding domain"/>
    <property type="match status" value="1"/>
</dbReference>
<dbReference type="PROSITE" id="PS51000">
    <property type="entry name" value="HTH_DEOR_2"/>
    <property type="match status" value="1"/>
</dbReference>
<evidence type="ECO:0000256" key="1">
    <source>
        <dbReference type="ARBA" id="ARBA00023015"/>
    </source>
</evidence>
<dbReference type="GO" id="GO:0003700">
    <property type="term" value="F:DNA-binding transcription factor activity"/>
    <property type="evidence" value="ECO:0007669"/>
    <property type="project" value="InterPro"/>
</dbReference>
<dbReference type="Gene3D" id="3.40.50.1360">
    <property type="match status" value="1"/>
</dbReference>
<dbReference type="InterPro" id="IPR050313">
    <property type="entry name" value="Carb_Metab_HTH_regulators"/>
</dbReference>
<reference evidence="4" key="1">
    <citation type="submission" date="2020-06" db="EMBL/GenBank/DDBJ databases">
        <title>Characterization of fructooligosaccharide metabolism and fructooligosaccharide-degrading enzymes in human commensal butyrate producers.</title>
        <authorList>
            <person name="Tanno H."/>
            <person name="Fujii T."/>
            <person name="Hirano K."/>
            <person name="Maeno S."/>
            <person name="Tonozuka T."/>
            <person name="Sakamoto M."/>
            <person name="Ohkuma M."/>
            <person name="Tochio T."/>
            <person name="Endo A."/>
        </authorList>
    </citation>
    <scope>NUCLEOTIDE SEQUENCE</scope>
    <source>
        <strain evidence="4">JCM 17466</strain>
    </source>
</reference>
<proteinExistence type="predicted"/>
<organism evidence="4 5">
    <name type="scientific">Anaerostipes butyraticus</name>
    <dbReference type="NCBI Taxonomy" id="645466"/>
    <lineage>
        <taxon>Bacteria</taxon>
        <taxon>Bacillati</taxon>
        <taxon>Bacillota</taxon>
        <taxon>Clostridia</taxon>
        <taxon>Lachnospirales</taxon>
        <taxon>Lachnospiraceae</taxon>
        <taxon>Anaerostipes</taxon>
    </lineage>
</organism>
<gene>
    <name evidence="4" type="ORF">ANBU17_29310</name>
</gene>
<dbReference type="EMBL" id="BLYI01000069">
    <property type="protein sequence ID" value="GFO86584.1"/>
    <property type="molecule type" value="Genomic_DNA"/>
</dbReference>
<dbReference type="InterPro" id="IPR037171">
    <property type="entry name" value="NagB/RpiA_transferase-like"/>
</dbReference>
<dbReference type="SMART" id="SM01134">
    <property type="entry name" value="DeoRC"/>
    <property type="match status" value="1"/>
</dbReference>
<dbReference type="AlphaFoldDB" id="A0A916Q920"/>
<keyword evidence="1" id="KW-0805">Transcription regulation</keyword>
<dbReference type="PRINTS" id="PR00037">
    <property type="entry name" value="HTHLACR"/>
</dbReference>
<sequence>MFARERKEALLLYMRQHKKAGIQELSAEFGVTGATIRTDLREMEKQGILIRTHGGAILNQEEVEKESQLHLRRRIYSEQKRQIGSLARQFVREGDIILVDSGTTMVEFASGLINFEKLKVVTNDLTIALELQKSLTIEVVLIGGDVRNRFECTIGAFGTEFLKQISVDKIFLSPNALSLEKGLTTPNEETAAMKRAMIQTASEGYILCDSSKIGKKNFCKFADLNEFSYLITDSGISGHDRKALEQEGLHVFVCEGEY</sequence>
<evidence type="ECO:0000313" key="5">
    <source>
        <dbReference type="Proteomes" id="UP000613208"/>
    </source>
</evidence>
<name>A0A916Q920_9FIRM</name>
<feature type="domain" description="HTH deoR-type" evidence="3">
    <location>
        <begin position="3"/>
        <end position="58"/>
    </location>
</feature>
<keyword evidence="2" id="KW-0804">Transcription</keyword>
<dbReference type="SMART" id="SM00420">
    <property type="entry name" value="HTH_DEOR"/>
    <property type="match status" value="1"/>
</dbReference>
<dbReference type="Proteomes" id="UP000613208">
    <property type="component" value="Unassembled WGS sequence"/>
</dbReference>
<dbReference type="SUPFAM" id="SSF100950">
    <property type="entry name" value="NagB/RpiA/CoA transferase-like"/>
    <property type="match status" value="1"/>
</dbReference>
<evidence type="ECO:0000313" key="4">
    <source>
        <dbReference type="EMBL" id="GFO86584.1"/>
    </source>
</evidence>
<dbReference type="Gene3D" id="1.10.10.10">
    <property type="entry name" value="Winged helix-like DNA-binding domain superfamily/Winged helix DNA-binding domain"/>
    <property type="match status" value="1"/>
</dbReference>
<evidence type="ECO:0000259" key="3">
    <source>
        <dbReference type="PROSITE" id="PS51000"/>
    </source>
</evidence>